<keyword evidence="2" id="KW-1185">Reference proteome</keyword>
<dbReference type="OMA" id="AINSIHW"/>
<dbReference type="PANTHER" id="PTHR31296">
    <property type="entry name" value="UPF0565 PROTEIN C2ORF69"/>
    <property type="match status" value="1"/>
</dbReference>
<evidence type="ECO:0000313" key="1">
    <source>
        <dbReference type="EMBL" id="KMZ65762.1"/>
    </source>
</evidence>
<dbReference type="EMBL" id="LFYR01001011">
    <property type="protein sequence ID" value="KMZ65762.1"/>
    <property type="molecule type" value="Genomic_DNA"/>
</dbReference>
<dbReference type="InterPro" id="IPR018881">
    <property type="entry name" value="C2orf69_mit"/>
</dbReference>
<dbReference type="AlphaFoldDB" id="A0A0K9PBZ4"/>
<dbReference type="PANTHER" id="PTHR31296:SF1">
    <property type="entry name" value="MITOCHONDRIAL PROTEIN C2ORF69"/>
    <property type="match status" value="1"/>
</dbReference>
<accession>A0A0K9PBZ4</accession>
<dbReference type="OrthoDB" id="419333at2759"/>
<protein>
    <submittedName>
        <fullName evidence="1">Uncharacterized protein</fullName>
    </submittedName>
</protein>
<proteinExistence type="predicted"/>
<evidence type="ECO:0000313" key="2">
    <source>
        <dbReference type="Proteomes" id="UP000036987"/>
    </source>
</evidence>
<organism evidence="1 2">
    <name type="scientific">Zostera marina</name>
    <name type="common">Eelgrass</name>
    <dbReference type="NCBI Taxonomy" id="29655"/>
    <lineage>
        <taxon>Eukaryota</taxon>
        <taxon>Viridiplantae</taxon>
        <taxon>Streptophyta</taxon>
        <taxon>Embryophyta</taxon>
        <taxon>Tracheophyta</taxon>
        <taxon>Spermatophyta</taxon>
        <taxon>Magnoliopsida</taxon>
        <taxon>Liliopsida</taxon>
        <taxon>Zosteraceae</taxon>
        <taxon>Zostera</taxon>
    </lineage>
</organism>
<sequence>MGFALLDEFTPRLDEDDSVKEILSKKQLPEQCGISHSASSPPQPKSIILGFSKGGILLNQILTELAHFNSNSSRFTRRSTTNDTDSVSECFPISKDSFLHSISEIHYIDVGLNCSGAYITNLDVIKNITSDDPSSSFRIVLHGTPRQWCDKDRPWIKKEKDKLLQILKDEAQTSNGRLEVVERFYFANMATSLHMHFEIIKELNTS</sequence>
<reference evidence="2" key="1">
    <citation type="journal article" date="2016" name="Nature">
        <title>The genome of the seagrass Zostera marina reveals angiosperm adaptation to the sea.</title>
        <authorList>
            <person name="Olsen J.L."/>
            <person name="Rouze P."/>
            <person name="Verhelst B."/>
            <person name="Lin Y.-C."/>
            <person name="Bayer T."/>
            <person name="Collen J."/>
            <person name="Dattolo E."/>
            <person name="De Paoli E."/>
            <person name="Dittami S."/>
            <person name="Maumus F."/>
            <person name="Michel G."/>
            <person name="Kersting A."/>
            <person name="Lauritano C."/>
            <person name="Lohaus R."/>
            <person name="Toepel M."/>
            <person name="Tonon T."/>
            <person name="Vanneste K."/>
            <person name="Amirebrahimi M."/>
            <person name="Brakel J."/>
            <person name="Bostroem C."/>
            <person name="Chovatia M."/>
            <person name="Grimwood J."/>
            <person name="Jenkins J.W."/>
            <person name="Jueterbock A."/>
            <person name="Mraz A."/>
            <person name="Stam W.T."/>
            <person name="Tice H."/>
            <person name="Bornberg-Bauer E."/>
            <person name="Green P.J."/>
            <person name="Pearson G.A."/>
            <person name="Procaccini G."/>
            <person name="Duarte C.M."/>
            <person name="Schmutz J."/>
            <person name="Reusch T.B.H."/>
            <person name="Van de Peer Y."/>
        </authorList>
    </citation>
    <scope>NUCLEOTIDE SEQUENCE [LARGE SCALE GENOMIC DNA]</scope>
    <source>
        <strain evidence="2">cv. Finnish</strain>
    </source>
</reference>
<dbReference type="Pfam" id="PF10561">
    <property type="entry name" value="C2orf69"/>
    <property type="match status" value="1"/>
</dbReference>
<comment type="caution">
    <text evidence="1">The sequence shown here is derived from an EMBL/GenBank/DDBJ whole genome shotgun (WGS) entry which is preliminary data.</text>
</comment>
<name>A0A0K9PBZ4_ZOSMR</name>
<dbReference type="Proteomes" id="UP000036987">
    <property type="component" value="Unassembled WGS sequence"/>
</dbReference>
<gene>
    <name evidence="1" type="ORF">ZOSMA_30G00430</name>
</gene>